<evidence type="ECO:0000313" key="3">
    <source>
        <dbReference type="Proteomes" id="UP000756346"/>
    </source>
</evidence>
<proteinExistence type="predicted"/>
<protein>
    <submittedName>
        <fullName evidence="2">Uncharacterized protein</fullName>
    </submittedName>
</protein>
<keyword evidence="3" id="KW-1185">Reference proteome</keyword>
<dbReference type="AlphaFoldDB" id="A0A9P8XSU4"/>
<accession>A0A9P8XSU4</accession>
<comment type="caution">
    <text evidence="2">The sequence shown here is derived from an EMBL/GenBank/DDBJ whole genome shotgun (WGS) entry which is preliminary data.</text>
</comment>
<feature type="non-terminal residue" evidence="2">
    <location>
        <position position="68"/>
    </location>
</feature>
<name>A0A9P8XSU4_9PEZI</name>
<gene>
    <name evidence="2" type="ORF">B0I36DRAFT_337198</name>
</gene>
<dbReference type="GeneID" id="70185198"/>
<evidence type="ECO:0000313" key="2">
    <source>
        <dbReference type="EMBL" id="KAH7016288.1"/>
    </source>
</evidence>
<dbReference type="Proteomes" id="UP000756346">
    <property type="component" value="Unassembled WGS sequence"/>
</dbReference>
<evidence type="ECO:0000256" key="1">
    <source>
        <dbReference type="SAM" id="MobiDB-lite"/>
    </source>
</evidence>
<sequence length="68" mass="7370">MTASYTSSSSHRRSEGLCHQPPNRARLSTRASDSKPLSAPASKDLVKKESSALTPFSAPDESPIVWKK</sequence>
<reference evidence="2" key="1">
    <citation type="journal article" date="2021" name="Nat. Commun.">
        <title>Genetic determinants of endophytism in the Arabidopsis root mycobiome.</title>
        <authorList>
            <person name="Mesny F."/>
            <person name="Miyauchi S."/>
            <person name="Thiergart T."/>
            <person name="Pickel B."/>
            <person name="Atanasova L."/>
            <person name="Karlsson M."/>
            <person name="Huettel B."/>
            <person name="Barry K.W."/>
            <person name="Haridas S."/>
            <person name="Chen C."/>
            <person name="Bauer D."/>
            <person name="Andreopoulos W."/>
            <person name="Pangilinan J."/>
            <person name="LaButti K."/>
            <person name="Riley R."/>
            <person name="Lipzen A."/>
            <person name="Clum A."/>
            <person name="Drula E."/>
            <person name="Henrissat B."/>
            <person name="Kohler A."/>
            <person name="Grigoriev I.V."/>
            <person name="Martin F.M."/>
            <person name="Hacquard S."/>
        </authorList>
    </citation>
    <scope>NUCLEOTIDE SEQUENCE</scope>
    <source>
        <strain evidence="2">MPI-CAGE-CH-0230</strain>
    </source>
</reference>
<feature type="region of interest" description="Disordered" evidence="1">
    <location>
        <begin position="1"/>
        <end position="68"/>
    </location>
</feature>
<dbReference type="RefSeq" id="XP_046005912.1">
    <property type="nucleotide sequence ID" value="XM_046155652.1"/>
</dbReference>
<organism evidence="2 3">
    <name type="scientific">Microdochium trichocladiopsis</name>
    <dbReference type="NCBI Taxonomy" id="1682393"/>
    <lineage>
        <taxon>Eukaryota</taxon>
        <taxon>Fungi</taxon>
        <taxon>Dikarya</taxon>
        <taxon>Ascomycota</taxon>
        <taxon>Pezizomycotina</taxon>
        <taxon>Sordariomycetes</taxon>
        <taxon>Xylariomycetidae</taxon>
        <taxon>Xylariales</taxon>
        <taxon>Microdochiaceae</taxon>
        <taxon>Microdochium</taxon>
    </lineage>
</organism>
<dbReference type="EMBL" id="JAGTJQ010000012">
    <property type="protein sequence ID" value="KAH7016288.1"/>
    <property type="molecule type" value="Genomic_DNA"/>
</dbReference>